<dbReference type="SUPFAM" id="SSF52540">
    <property type="entry name" value="P-loop containing nucleoside triphosphate hydrolases"/>
    <property type="match status" value="1"/>
</dbReference>
<feature type="domain" description="RZ-type" evidence="10">
    <location>
        <begin position="2154"/>
        <end position="2225"/>
    </location>
</feature>
<dbReference type="Gene3D" id="3.40.50.300">
    <property type="entry name" value="P-loop containing nucleotide triphosphate hydrolases"/>
    <property type="match status" value="3"/>
</dbReference>
<keyword evidence="6" id="KW-0862">Zinc</keyword>
<keyword evidence="12" id="KW-1185">Reference proteome</keyword>
<feature type="region of interest" description="Disordered" evidence="9">
    <location>
        <begin position="167"/>
        <end position="282"/>
    </location>
</feature>
<keyword evidence="4" id="KW-0677">Repeat</keyword>
<protein>
    <recommendedName>
        <fullName evidence="10">RZ-type domain-containing protein</fullName>
    </recommendedName>
</protein>
<dbReference type="GO" id="GO:0031380">
    <property type="term" value="C:nuclear RNA-directed RNA polymerase complex"/>
    <property type="evidence" value="ECO:0007669"/>
    <property type="project" value="TreeGrafter"/>
</dbReference>
<gene>
    <name evidence="11" type="ORF">V9T40_013882</name>
</gene>
<dbReference type="InterPro" id="IPR041679">
    <property type="entry name" value="DNA2/NAM7-like_C"/>
</dbReference>
<dbReference type="GO" id="GO:0004386">
    <property type="term" value="F:helicase activity"/>
    <property type="evidence" value="ECO:0007669"/>
    <property type="project" value="InterPro"/>
</dbReference>
<dbReference type="PANTHER" id="PTHR10887">
    <property type="entry name" value="DNA2/NAM7 HELICASE FAMILY"/>
    <property type="match status" value="1"/>
</dbReference>
<dbReference type="GO" id="GO:0008270">
    <property type="term" value="F:zinc ion binding"/>
    <property type="evidence" value="ECO:0007669"/>
    <property type="project" value="UniProtKB-KW"/>
</dbReference>
<comment type="subcellular location">
    <subcellularLocation>
        <location evidence="1">Cytoplasm</location>
    </subcellularLocation>
</comment>
<dbReference type="InterPro" id="IPR046439">
    <property type="entry name" value="ZF_RZ_dom"/>
</dbReference>
<evidence type="ECO:0000256" key="5">
    <source>
        <dbReference type="ARBA" id="ARBA00022771"/>
    </source>
</evidence>
<evidence type="ECO:0000256" key="9">
    <source>
        <dbReference type="SAM" id="MobiDB-lite"/>
    </source>
</evidence>
<evidence type="ECO:0000256" key="7">
    <source>
        <dbReference type="ARBA" id="ARBA00022859"/>
    </source>
</evidence>
<evidence type="ECO:0000256" key="8">
    <source>
        <dbReference type="SAM" id="Coils"/>
    </source>
</evidence>
<dbReference type="Pfam" id="PF25396">
    <property type="entry name" value="ZNFX1"/>
    <property type="match status" value="1"/>
</dbReference>
<feature type="domain" description="RZ-type" evidence="10">
    <location>
        <begin position="2376"/>
        <end position="2450"/>
    </location>
</feature>
<evidence type="ECO:0000313" key="11">
    <source>
        <dbReference type="EMBL" id="KAK7582437.1"/>
    </source>
</evidence>
<comment type="caution">
    <text evidence="11">The sequence shown here is derived from an EMBL/GenBank/DDBJ whole genome shotgun (WGS) entry which is preliminary data.</text>
</comment>
<dbReference type="Pfam" id="PF20173">
    <property type="entry name" value="ZnF_RZ-type"/>
    <property type="match status" value="2"/>
</dbReference>
<dbReference type="InterPro" id="IPR057373">
    <property type="entry name" value="ZNFX1"/>
</dbReference>
<dbReference type="FunFam" id="3.40.50.300:FF:000742">
    <property type="entry name" value="NFX1-type zinc finger-containing protein 1"/>
    <property type="match status" value="1"/>
</dbReference>
<dbReference type="EMBL" id="JBBCAQ010000033">
    <property type="protein sequence ID" value="KAK7582437.1"/>
    <property type="molecule type" value="Genomic_DNA"/>
</dbReference>
<feature type="coiled-coil region" evidence="8">
    <location>
        <begin position="1079"/>
        <end position="1106"/>
    </location>
</feature>
<evidence type="ECO:0000313" key="12">
    <source>
        <dbReference type="Proteomes" id="UP001367676"/>
    </source>
</evidence>
<keyword evidence="2" id="KW-0963">Cytoplasm</keyword>
<dbReference type="Proteomes" id="UP001367676">
    <property type="component" value="Unassembled WGS sequence"/>
</dbReference>
<feature type="compositionally biased region" description="Gly residues" evidence="9">
    <location>
        <begin position="56"/>
        <end position="77"/>
    </location>
</feature>
<feature type="region of interest" description="Disordered" evidence="9">
    <location>
        <begin position="27"/>
        <end position="131"/>
    </location>
</feature>
<evidence type="ECO:0000256" key="3">
    <source>
        <dbReference type="ARBA" id="ARBA00022723"/>
    </source>
</evidence>
<dbReference type="GO" id="GO:0031048">
    <property type="term" value="P:regulatory ncRNA-mediated heterochromatin formation"/>
    <property type="evidence" value="ECO:0007669"/>
    <property type="project" value="TreeGrafter"/>
</dbReference>
<keyword evidence="3" id="KW-0479">Metal-binding</keyword>
<dbReference type="InterPro" id="IPR047187">
    <property type="entry name" value="SF1_C_Upf1"/>
</dbReference>
<dbReference type="InterPro" id="IPR045055">
    <property type="entry name" value="DNA2/NAM7-like"/>
</dbReference>
<dbReference type="Pfam" id="PF13087">
    <property type="entry name" value="AAA_12"/>
    <property type="match status" value="1"/>
</dbReference>
<evidence type="ECO:0000256" key="1">
    <source>
        <dbReference type="ARBA" id="ARBA00004496"/>
    </source>
</evidence>
<dbReference type="InterPro" id="IPR000967">
    <property type="entry name" value="Znf_NFX1"/>
</dbReference>
<name>A0AAN9TDL1_9HEMI</name>
<keyword evidence="5" id="KW-0863">Zinc-finger</keyword>
<organism evidence="11 12">
    <name type="scientific">Parthenolecanium corni</name>
    <dbReference type="NCBI Taxonomy" id="536013"/>
    <lineage>
        <taxon>Eukaryota</taxon>
        <taxon>Metazoa</taxon>
        <taxon>Ecdysozoa</taxon>
        <taxon>Arthropoda</taxon>
        <taxon>Hexapoda</taxon>
        <taxon>Insecta</taxon>
        <taxon>Pterygota</taxon>
        <taxon>Neoptera</taxon>
        <taxon>Paraneoptera</taxon>
        <taxon>Hemiptera</taxon>
        <taxon>Sternorrhyncha</taxon>
        <taxon>Coccoidea</taxon>
        <taxon>Coccidae</taxon>
        <taxon>Parthenolecanium</taxon>
    </lineage>
</organism>
<dbReference type="PANTHER" id="PTHR10887:SF341">
    <property type="entry name" value="NFX1-TYPE ZINC FINGER-CONTAINING PROTEIN 1"/>
    <property type="match status" value="1"/>
</dbReference>
<dbReference type="GO" id="GO:0005737">
    <property type="term" value="C:cytoplasm"/>
    <property type="evidence" value="ECO:0007669"/>
    <property type="project" value="UniProtKB-SubCell"/>
</dbReference>
<accession>A0AAN9TDL1</accession>
<dbReference type="Pfam" id="PF13086">
    <property type="entry name" value="AAA_11"/>
    <property type="match status" value="2"/>
</dbReference>
<dbReference type="GO" id="GO:0002376">
    <property type="term" value="P:immune system process"/>
    <property type="evidence" value="ECO:0007669"/>
    <property type="project" value="UniProtKB-KW"/>
</dbReference>
<dbReference type="PROSITE" id="PS51981">
    <property type="entry name" value="ZF_RZ"/>
    <property type="match status" value="2"/>
</dbReference>
<keyword evidence="8" id="KW-0175">Coiled coil</keyword>
<keyword evidence="7" id="KW-0391">Immunity</keyword>
<feature type="compositionally biased region" description="Low complexity" evidence="9">
    <location>
        <begin position="94"/>
        <end position="107"/>
    </location>
</feature>
<evidence type="ECO:0000256" key="6">
    <source>
        <dbReference type="ARBA" id="ARBA00022833"/>
    </source>
</evidence>
<evidence type="ECO:0000256" key="2">
    <source>
        <dbReference type="ARBA" id="ARBA00022490"/>
    </source>
</evidence>
<dbReference type="InterPro" id="IPR041677">
    <property type="entry name" value="DNA2/NAM7_AAA_11"/>
</dbReference>
<reference evidence="11 12" key="1">
    <citation type="submission" date="2024-03" db="EMBL/GenBank/DDBJ databases">
        <title>Adaptation during the transition from Ophiocordyceps entomopathogen to insect associate is accompanied by gene loss and intensified selection.</title>
        <authorList>
            <person name="Ward C.M."/>
            <person name="Onetto C.A."/>
            <person name="Borneman A.R."/>
        </authorList>
    </citation>
    <scope>NUCLEOTIDE SEQUENCE [LARGE SCALE GENOMIC DNA]</scope>
    <source>
        <strain evidence="11">AWRI1</strain>
        <tissue evidence="11">Single Adult Female</tissue>
    </source>
</reference>
<dbReference type="InterPro" id="IPR027417">
    <property type="entry name" value="P-loop_NTPase"/>
</dbReference>
<feature type="compositionally biased region" description="Basic and acidic residues" evidence="9">
    <location>
        <begin position="213"/>
        <end position="233"/>
    </location>
</feature>
<feature type="compositionally biased region" description="Polar residues" evidence="9">
    <location>
        <begin position="187"/>
        <end position="211"/>
    </location>
</feature>
<evidence type="ECO:0000256" key="4">
    <source>
        <dbReference type="ARBA" id="ARBA00022737"/>
    </source>
</evidence>
<evidence type="ECO:0000259" key="10">
    <source>
        <dbReference type="PROSITE" id="PS51981"/>
    </source>
</evidence>
<dbReference type="SMART" id="SM00438">
    <property type="entry name" value="ZnF_NFX"/>
    <property type="match status" value="6"/>
</dbReference>
<sequence>MTDGRLSRDLFAALSLTNDEARPQSLLNLYSDFDQASSQRGERHPRREKRGRDSRGGGYSRGGGHLRGGGYSRGGYNGETRRLENSRSEFGSNASLASDCSVASSSSYQNRNTKYYKPDHRGDDGYGWRNDGKNYHGRNEAGKGESSGYHSRSSNWRNHTNYEFIKDRDSNNQYPSRGLGNSRLEFGSNTSLSSEPYVSSAPARSSHQPNCRPSRENGGAKDNRKPFWKKMDEESSTSGALLKRVEKNRENFNDGIDESKGPNDNRRSRNRRNGRDDRGPHYGYKYLEQLSAKEDHEIIVQITDVRSPFDEYLKNDQLKPDWLFLMLNIIRKVCKSEFKGNRSAVLDKLCKSKFLTIVSTYLGDVSTEENAKTKENLPTFIDDLSEFYACLLNTLPSLALEKEMKRIIMKTRIAVDNIERYLKVNVDDATKQKLQMLDDKYDDYMALIKERLPKENQRTFLDRIAECAPPENFRELSLYPTYEDIARQRLGFVRPNIVKGAYDSVEHYLDIQFRLLREDFIDPLRTGLRKYLESKSEPKRKSKFKYDSVRLYPGTRFENVENSKTHQVGILLNFDPQEKMKKFMWERSKRFMHGSLLVFTVDDFQTFFYGTVLERDLNQLKSGKVLISLTEEAQTDKNFFNTPFLMAESEVFFEPYYLIMKLLRDLNDETFPMKNYIVDGNPQAEFPLYLYNLPTMKIGGRMCASLNTYLWPSADSLGLDTFQYNAYKAALTRSFCVIQGPPGTGKTFLGLKIVNTIWNNALHYKNLTMAPADGRGTDTNELKLPILIVCYTNHALDQFLEGMLKFTQKIVRVGGQSRSEVMKNYNLRGRSNLSQLRKYNFSETMFNVRKSIKNCRDEIERINLEKKSVGQPLGILRLSVLNKAMSANHGQYFASDDDFQMWLLAAEEYDNQPEPDIENLQDERHKMGEEQVIKETNEEPMEMDDADDEEDTNIVNEDEIFDFDEDLSGNQLGNTRHYSITVEELGSLCQKKIDEHSNLKLNENRFVRNDYDYSEYHNMVYQLQSDIIRLVNQYKILKRRLENPNFDAKQVKVLLQQHPQMLSPNSRWILYWYWVSQLREKYAKRLEELEAEHRNKMVQYEEYKQLEDLHVVKQADVIGMTTTGAARLNLLLKSLHPAVVVVEEAAEVLEAHIVASLTHRCQHVILIGDHQQLKPSTAVYELSLKYNINVSLFERMIKNGMDCPMLNVQHRMRPEISCLITPLIYPTLQNHASVFDFESVKGVKKNVFFIDHREFEQVLDENQTKQNIHEAEFMLSLARYLVQQGYNPENITILTTYTGQMFLLKQLKKGNLLLNFLKCVVVDKYQGEENEIILLSLVRSNADNKIGFLNIKNRVCVALSRAKKGLYIVGNMDCLTKSSELWCSIRKTLEENNAIGTALELYCKKHDEVTMVSSAKDFDLVKEGGCNRYCNELMACGHLCPSLCHVMNENHVEIKCREPCKEACPRNHPCKLFCYEKCQKCNVPVELTLPCEHKKRLPCHTDENTYLCDAIVDDVSPFCKHNVKRKCHQKVEDVQCPVPCEDRLECGHACTRNCHKNDDPDHIQFKCRKQCEQMNKNCNQAHVCQKLCFEECGKCIIKIKVKLNCGHETTPIPCSTDVSKIKCYQKCENYCDECKKRCKKPCWEDCNPCQIKVKKTIPECGHVANMECFVVPTRERCSAKCERLAPCGHQCKSMCRKTCGTEKCMEIVKVNSYASRPVCGHPYIYAFCHEQHEVPYSDSKKYLAYCQEPCDELLECGDPCGGTCGKCWQGRLHQPCAKKCGATLICGHICKFPCRQLCPPCTEPCSFVCKHSRCPKKCGVPCVLCKEKCEYKCTHSKCTRKCGDPCNRLPCKEPCPLKIEKCGHDCIGFCGEPCPPLCRICDPEVTEIMFGYEDEPDARFVLLEDCKHVIESQALDMHLSAAPEGGEIVMKVCPLCKTPIRKTLRYMNYVKQTYQHIMNVKKQIFGDSRQIRNKTGTLMFKLQKLQTSDLNFFSEVPMLSTFLQNCFDKVNFHNSTKRPLSELEISTITFYHEMFETVVSRKGEFTKENEFAGEVFDLLKQLLERLHKTRFCINRQLMLNFGNEFRRYHMMVDYCKVLEEKLFAYNKREPSVLKTCDDIRRTLLGFAEFTNDEEVYLKRSFKKLQTELKIERPLTSEEKQMINLAMSQTFGRNLAGHWYRCPNDHYYCITECGAARQSARCPTCNAAIGQNADYQNYRKVDELQSFLVLCASRISTRRKNEMSQQELSAISYYSEVFNDIISRKKEFEEQNEVAKDLFDFLNRLLSRLRKTTWCINRQLILDFGDELRRYHKIVDFCKLMENSLYIGYKNDAKVSAASSAIRKTLFELCRFTERKEATVRQLFEDLEKELKSPKSLTSDEKRMINEAMQKDFYGGSSGHWFTCSKGHYYVITECGGAMQRANCPECGEVIGGSDHRYVPTARLASDMDGATAPAFPSGHNMPHHFAH</sequence>
<proteinExistence type="predicted"/>
<dbReference type="CDD" id="cd18808">
    <property type="entry name" value="SF1_C_Upf1"/>
    <property type="match status" value="1"/>
</dbReference>
<feature type="compositionally biased region" description="Basic and acidic residues" evidence="9">
    <location>
        <begin position="243"/>
        <end position="280"/>
    </location>
</feature>
<feature type="compositionally biased region" description="Basic and acidic residues" evidence="9">
    <location>
        <begin position="116"/>
        <end position="131"/>
    </location>
</feature>